<dbReference type="PANTHER" id="PTHR35371:SF1">
    <property type="entry name" value="BLR7753 PROTEIN"/>
    <property type="match status" value="1"/>
</dbReference>
<dbReference type="Gene3D" id="1.20.120.550">
    <property type="entry name" value="Membrane associated eicosanoid/glutathione metabolism-like domain"/>
    <property type="match status" value="1"/>
</dbReference>
<evidence type="ECO:0000256" key="4">
    <source>
        <dbReference type="ARBA" id="ARBA00023136"/>
    </source>
</evidence>
<comment type="caution">
    <text evidence="6">The sequence shown here is derived from an EMBL/GenBank/DDBJ whole genome shotgun (WGS) entry which is preliminary data.</text>
</comment>
<proteinExistence type="predicted"/>
<feature type="non-terminal residue" evidence="6">
    <location>
        <position position="1"/>
    </location>
</feature>
<protein>
    <submittedName>
        <fullName evidence="6">MAPEG family protein</fullName>
    </submittedName>
</protein>
<dbReference type="RefSeq" id="WP_263573999.1">
    <property type="nucleotide sequence ID" value="NZ_JAJIRN010000037.1"/>
</dbReference>
<feature type="transmembrane region" description="Helical" evidence="5">
    <location>
        <begin position="30"/>
        <end position="50"/>
    </location>
</feature>
<evidence type="ECO:0000256" key="3">
    <source>
        <dbReference type="ARBA" id="ARBA00022989"/>
    </source>
</evidence>
<keyword evidence="3 5" id="KW-1133">Transmembrane helix</keyword>
<dbReference type="EMBL" id="JAJIRN010000037">
    <property type="protein sequence ID" value="MCV2371421.1"/>
    <property type="molecule type" value="Genomic_DNA"/>
</dbReference>
<dbReference type="InterPro" id="IPR001129">
    <property type="entry name" value="Membr-assoc_MAPEG"/>
</dbReference>
<keyword evidence="4 5" id="KW-0472">Membrane</keyword>
<dbReference type="SUPFAM" id="SSF161084">
    <property type="entry name" value="MAPEG domain-like"/>
    <property type="match status" value="1"/>
</dbReference>
<dbReference type="Pfam" id="PF01124">
    <property type="entry name" value="MAPEG"/>
    <property type="match status" value="1"/>
</dbReference>
<evidence type="ECO:0000256" key="1">
    <source>
        <dbReference type="ARBA" id="ARBA00004370"/>
    </source>
</evidence>
<evidence type="ECO:0000256" key="2">
    <source>
        <dbReference type="ARBA" id="ARBA00022692"/>
    </source>
</evidence>
<evidence type="ECO:0000313" key="6">
    <source>
        <dbReference type="EMBL" id="MCV2371421.1"/>
    </source>
</evidence>
<comment type="subcellular location">
    <subcellularLocation>
        <location evidence="1">Membrane</location>
    </subcellularLocation>
</comment>
<gene>
    <name evidence="6" type="ORF">LNV07_25320</name>
</gene>
<dbReference type="PANTHER" id="PTHR35371">
    <property type="entry name" value="INNER MEMBRANE PROTEIN"/>
    <property type="match status" value="1"/>
</dbReference>
<reference evidence="6 7" key="1">
    <citation type="submission" date="2021-11" db="EMBL/GenBank/DDBJ databases">
        <authorList>
            <person name="Liang Q."/>
            <person name="Mou H."/>
            <person name="Liu Z."/>
        </authorList>
    </citation>
    <scope>NUCLEOTIDE SEQUENCE [LARGE SCALE GENOMIC DNA]</scope>
    <source>
        <strain evidence="6 7">CHU3</strain>
    </source>
</reference>
<dbReference type="Proteomes" id="UP001209701">
    <property type="component" value="Unassembled WGS sequence"/>
</dbReference>
<organism evidence="6 7">
    <name type="scientific">Roseateles oligotrophus</name>
    <dbReference type="NCBI Taxonomy" id="1769250"/>
    <lineage>
        <taxon>Bacteria</taxon>
        <taxon>Pseudomonadati</taxon>
        <taxon>Pseudomonadota</taxon>
        <taxon>Betaproteobacteria</taxon>
        <taxon>Burkholderiales</taxon>
        <taxon>Sphaerotilaceae</taxon>
        <taxon>Roseateles</taxon>
    </lineage>
</organism>
<name>A0ABT2YMY6_9BURK</name>
<feature type="transmembrane region" description="Helical" evidence="5">
    <location>
        <begin position="136"/>
        <end position="154"/>
    </location>
</feature>
<accession>A0ABT2YMY6</accession>
<keyword evidence="7" id="KW-1185">Reference proteome</keyword>
<keyword evidence="2 5" id="KW-0812">Transmembrane</keyword>
<evidence type="ECO:0000313" key="7">
    <source>
        <dbReference type="Proteomes" id="UP001209701"/>
    </source>
</evidence>
<sequence length="155" mass="16937">RYGRSARTLGVEKKHLAFHLPTKERMTTDLWMLVATAVLCVGITFIYGAGRFLQPGGIAWAAGNRGTDLTVPPWTTRAIQAHANLIENLAPFAVLVLVAHMSGKANAATALGATIFFWARVCHLVAYVAGIIYLRTLAWFTSWVGGAIILFHLFK</sequence>
<dbReference type="InterPro" id="IPR023352">
    <property type="entry name" value="MAPEG-like_dom_sf"/>
</dbReference>
<evidence type="ECO:0000256" key="5">
    <source>
        <dbReference type="SAM" id="Phobius"/>
    </source>
</evidence>